<dbReference type="EMBL" id="CP031769">
    <property type="protein sequence ID" value="AXR05983.1"/>
    <property type="molecule type" value="Genomic_DNA"/>
</dbReference>
<dbReference type="GO" id="GO:0016747">
    <property type="term" value="F:acyltransferase activity, transferring groups other than amino-acyl groups"/>
    <property type="evidence" value="ECO:0007669"/>
    <property type="project" value="InterPro"/>
</dbReference>
<name>A0A346NKC6_9ALTE</name>
<dbReference type="PROSITE" id="PS51186">
    <property type="entry name" value="GNAT"/>
    <property type="match status" value="1"/>
</dbReference>
<dbReference type="Gene3D" id="3.40.630.30">
    <property type="match status" value="1"/>
</dbReference>
<sequence>MEALILPAGSEIETREVAAADVARLWALEQRCFVADRLSQRRMRFYVNAAHAEFILAEQDGELLGYALLLLRRGTQLTRLYSIAVAPEARGKGIAQYLIDELQRRALERGKRFMRLEVAEDNDAAIRLYQRLGFSQFGIYPGYYANNANALRMQKVLSHPATYAPANAYPWYRQTTEFTCGPAALMMAMRALSANVDMSQTEELRLWRRATTIFMTSGHGGCHPLGLALAAVDEGFTASVWLNRQLPLFSDGVRSTHKKHIIEVVEADFAEQAEQKAVAIEYREWRIDDLVATLASGHTVVCLISTYQFDKRKAPHWVTITGIDERCVYIHDPDPENVDEHVECQHIPIAKDDFLRLASYGKRKIRTAVVIASSL</sequence>
<dbReference type="Pfam" id="PF00583">
    <property type="entry name" value="Acetyltransf_1"/>
    <property type="match status" value="1"/>
</dbReference>
<reference evidence="2 3" key="1">
    <citation type="submission" date="2018-08" db="EMBL/GenBank/DDBJ databases">
        <title>Salinimonas sediminis sp. nov., a piezophilic bacterium isolated from a deep-sea sediment sample from the New Britain Trench.</title>
        <authorList>
            <person name="Cao J."/>
        </authorList>
    </citation>
    <scope>NUCLEOTIDE SEQUENCE [LARGE SCALE GENOMIC DNA]</scope>
    <source>
        <strain evidence="2 3">N102</strain>
    </source>
</reference>
<dbReference type="Pfam" id="PF11814">
    <property type="entry name" value="DUF3335"/>
    <property type="match status" value="1"/>
</dbReference>
<evidence type="ECO:0000313" key="3">
    <source>
        <dbReference type="Proteomes" id="UP000262073"/>
    </source>
</evidence>
<dbReference type="Proteomes" id="UP000262073">
    <property type="component" value="Chromosome"/>
</dbReference>
<proteinExistence type="predicted"/>
<dbReference type="RefSeq" id="WP_108566599.1">
    <property type="nucleotide sequence ID" value="NZ_CP031769.1"/>
</dbReference>
<dbReference type="InterPro" id="IPR016181">
    <property type="entry name" value="Acyl_CoA_acyltransferase"/>
</dbReference>
<gene>
    <name evidence="2" type="ORF">D0Y50_06060</name>
</gene>
<keyword evidence="2" id="KW-0808">Transferase</keyword>
<dbReference type="PANTHER" id="PTHR43617:SF33">
    <property type="entry name" value="SPORE COAT POLYSACCHARIDE BIOSYNTHESIS PROTEIN SPSD"/>
    <property type="match status" value="1"/>
</dbReference>
<dbReference type="InterPro" id="IPR000182">
    <property type="entry name" value="GNAT_dom"/>
</dbReference>
<feature type="domain" description="N-acetyltransferase" evidence="1">
    <location>
        <begin position="12"/>
        <end position="158"/>
    </location>
</feature>
<evidence type="ECO:0000259" key="1">
    <source>
        <dbReference type="PROSITE" id="PS51186"/>
    </source>
</evidence>
<keyword evidence="3" id="KW-1185">Reference proteome</keyword>
<dbReference type="AlphaFoldDB" id="A0A346NKC6"/>
<dbReference type="CDD" id="cd04301">
    <property type="entry name" value="NAT_SF"/>
    <property type="match status" value="1"/>
</dbReference>
<protein>
    <submittedName>
        <fullName evidence="2">GNAT family N-acetyltransferase</fullName>
    </submittedName>
</protein>
<dbReference type="KEGG" id="salm:D0Y50_06060"/>
<dbReference type="SUPFAM" id="SSF55729">
    <property type="entry name" value="Acyl-CoA N-acyltransferases (Nat)"/>
    <property type="match status" value="1"/>
</dbReference>
<organism evidence="2 3">
    <name type="scientific">Salinimonas sediminis</name>
    <dbReference type="NCBI Taxonomy" id="2303538"/>
    <lineage>
        <taxon>Bacteria</taxon>
        <taxon>Pseudomonadati</taxon>
        <taxon>Pseudomonadota</taxon>
        <taxon>Gammaproteobacteria</taxon>
        <taxon>Alteromonadales</taxon>
        <taxon>Alteromonadaceae</taxon>
        <taxon>Alteromonas/Salinimonas group</taxon>
        <taxon>Salinimonas</taxon>
    </lineage>
</organism>
<dbReference type="PANTHER" id="PTHR43617">
    <property type="entry name" value="L-AMINO ACID N-ACETYLTRANSFERASE"/>
    <property type="match status" value="1"/>
</dbReference>
<dbReference type="OrthoDB" id="27442at2"/>
<dbReference type="InterPro" id="IPR050276">
    <property type="entry name" value="MshD_Acetyltransferase"/>
</dbReference>
<dbReference type="InterPro" id="IPR021770">
    <property type="entry name" value="DUF3335"/>
</dbReference>
<accession>A0A346NKC6</accession>
<evidence type="ECO:0000313" key="2">
    <source>
        <dbReference type="EMBL" id="AXR05983.1"/>
    </source>
</evidence>
<dbReference type="Gene3D" id="3.90.70.10">
    <property type="entry name" value="Cysteine proteinases"/>
    <property type="match status" value="1"/>
</dbReference>